<evidence type="ECO:0000313" key="3">
    <source>
        <dbReference type="Proteomes" id="UP001196413"/>
    </source>
</evidence>
<dbReference type="Proteomes" id="UP001196413">
    <property type="component" value="Unassembled WGS sequence"/>
</dbReference>
<reference evidence="2" key="1">
    <citation type="submission" date="2021-06" db="EMBL/GenBank/DDBJ databases">
        <title>Parelaphostrongylus tenuis whole genome reference sequence.</title>
        <authorList>
            <person name="Garwood T.J."/>
            <person name="Larsen P.A."/>
            <person name="Fountain-Jones N.M."/>
            <person name="Garbe J.R."/>
            <person name="Macchietto M.G."/>
            <person name="Kania S.A."/>
            <person name="Gerhold R.W."/>
            <person name="Richards J.E."/>
            <person name="Wolf T.M."/>
        </authorList>
    </citation>
    <scope>NUCLEOTIDE SEQUENCE</scope>
    <source>
        <strain evidence="2">MNPRO001-30</strain>
        <tissue evidence="2">Meninges</tissue>
    </source>
</reference>
<accession>A0AAD5QRV9</accession>
<comment type="caution">
    <text evidence="2">The sequence shown here is derived from an EMBL/GenBank/DDBJ whole genome shotgun (WGS) entry which is preliminary data.</text>
</comment>
<dbReference type="AlphaFoldDB" id="A0AAD5QRV9"/>
<feature type="region of interest" description="Disordered" evidence="1">
    <location>
        <begin position="1"/>
        <end position="25"/>
    </location>
</feature>
<sequence>MFNVDERPRTSSSADEAMYSRLSNSQTSETSQALTQLLMNYLYIYFFLSGALACEHNDAVYKDGEEWDEVGHPGRVVVMLVTTHVHPCSPSPLSGSQQQRPMERHSKAIFKIARRVAQPVFYAVQEVDE</sequence>
<name>A0AAD5QRV9_PARTN</name>
<organism evidence="2 3">
    <name type="scientific">Parelaphostrongylus tenuis</name>
    <name type="common">Meningeal worm</name>
    <dbReference type="NCBI Taxonomy" id="148309"/>
    <lineage>
        <taxon>Eukaryota</taxon>
        <taxon>Metazoa</taxon>
        <taxon>Ecdysozoa</taxon>
        <taxon>Nematoda</taxon>
        <taxon>Chromadorea</taxon>
        <taxon>Rhabditida</taxon>
        <taxon>Rhabditina</taxon>
        <taxon>Rhabditomorpha</taxon>
        <taxon>Strongyloidea</taxon>
        <taxon>Metastrongylidae</taxon>
        <taxon>Parelaphostrongylus</taxon>
    </lineage>
</organism>
<proteinExistence type="predicted"/>
<dbReference type="EMBL" id="JAHQIW010004424">
    <property type="protein sequence ID" value="KAJ1362368.1"/>
    <property type="molecule type" value="Genomic_DNA"/>
</dbReference>
<keyword evidence="3" id="KW-1185">Reference proteome</keyword>
<evidence type="ECO:0000256" key="1">
    <source>
        <dbReference type="SAM" id="MobiDB-lite"/>
    </source>
</evidence>
<protein>
    <submittedName>
        <fullName evidence="2">Uncharacterized protein</fullName>
    </submittedName>
</protein>
<evidence type="ECO:0000313" key="2">
    <source>
        <dbReference type="EMBL" id="KAJ1362368.1"/>
    </source>
</evidence>
<gene>
    <name evidence="2" type="ORF">KIN20_021894</name>
</gene>